<sequence>MFSKPTSQLLGIAIGWMYRHRDLLSLGYSGKDPTFSQAKQVFLEEMRQQTGENMTDEVLLEAFQEALNRV</sequence>
<dbReference type="AlphaFoldDB" id="A0A1E5QD61"/>
<dbReference type="RefSeq" id="WP_069969795.1">
    <property type="nucleotide sequence ID" value="NZ_CM124774.1"/>
</dbReference>
<protein>
    <submittedName>
        <fullName evidence="1">Uncharacterized protein</fullName>
    </submittedName>
</protein>
<accession>A0A1E5QD61</accession>
<organism evidence="1">
    <name type="scientific">Desertifilum tharense IPPAS B-1220</name>
    <dbReference type="NCBI Taxonomy" id="1781255"/>
    <lineage>
        <taxon>Bacteria</taxon>
        <taxon>Bacillati</taxon>
        <taxon>Cyanobacteriota</taxon>
        <taxon>Cyanophyceae</taxon>
        <taxon>Desertifilales</taxon>
        <taxon>Desertifilaceae</taxon>
        <taxon>Desertifilum</taxon>
    </lineage>
</organism>
<name>A0A1E5QD61_9CYAN</name>
<comment type="caution">
    <text evidence="1">The sequence shown here is derived from an EMBL/GenBank/DDBJ whole genome shotgun (WGS) entry which is preliminary data.</text>
</comment>
<reference evidence="1" key="1">
    <citation type="submission" date="2016-09" db="EMBL/GenBank/DDBJ databases">
        <title>Draft genome of thermotolerant cyanobacterium Desertifilum sp. strain IPPAS B-1220.</title>
        <authorList>
            <person name="Sinetova M.A."/>
            <person name="Bolakhan K."/>
            <person name="Zayadan B.K."/>
            <person name="Mironov K.S."/>
            <person name="Ustinova V."/>
            <person name="Kupriyanova E.V."/>
            <person name="Sidorov R.A."/>
            <person name="Skrypnik A.N."/>
            <person name="Gogoleva N.E."/>
            <person name="Gogolev Y.V."/>
            <person name="Los D.A."/>
        </authorList>
    </citation>
    <scope>NUCLEOTIDE SEQUENCE [LARGE SCALE GENOMIC DNA]</scope>
    <source>
        <strain evidence="1">IPPAS B-1220</strain>
    </source>
</reference>
<gene>
    <name evidence="1" type="ORF">BH720_24190</name>
</gene>
<proteinExistence type="predicted"/>
<dbReference type="EMBL" id="MJGC01000121">
    <property type="protein sequence ID" value="OEJ72602.1"/>
    <property type="molecule type" value="Genomic_DNA"/>
</dbReference>
<evidence type="ECO:0000313" key="1">
    <source>
        <dbReference type="EMBL" id="OEJ72602.1"/>
    </source>
</evidence>